<dbReference type="SUPFAM" id="SSF51445">
    <property type="entry name" value="(Trans)glycosidases"/>
    <property type="match status" value="1"/>
</dbReference>
<sequence length="835" mass="91507">MTSGVLPPPGLTLVAGFESTYVPAAGLDAFDLTLHTATWREDLDAVLTAGVRHLRYPLLWHRIESEPGVYDWREADAVLGHLRDRGAVPIVDLVHHTSYPDWLTDGFRGGDFGPAFVRYAEAVATRYPWLPAYTLFNEPFATLFLAGHEGLWPPYDKGDAGFARLLGSVLPALSRAAALWRELLPDAQHVWIDTAEHHTGVGPGADYAAVANDRRHIALDLALGHDLRLDRPYLRQLVEAGGEGLLTLEPLRVDVLGLDYYSHSEWFYDAEGGHAPSPGPVGLAEVIAQYGDRYGLPMMVSETNVRGLPSDRVSWLRYVMEQYEVALERGYPLHGLCWFPQVSSCDWDTLLALSRGRADPVGVVDLADDGTRTRTIFTEAWEAVASGATSADLPAYRFQSPCDEQLVGIAPATAHWPWRDPPPAEVVPPVRVDAPAAPPVAYAHLKEVPKTMASPDLVVISHLRWVWVWQRPQHLVSRLARARAAAGARTFFVEEPAPADVDRPTVRTEEVDGITRVWLEVPRTDDDAVHPSFDDPRARDYGRLLAPVLGYDGPDGAPDVWLYTPMGVDIARSVPGGRVVYDVMDDLASFRNAPRGLMLRQRNLLAKADVVFTGGRSLHRSVLDHRREGVHLFPSGVESDHYAGARALRGARERKVAGYVGVIDERLDLGLIADLAAQLPDWTLRIVGPVAKIDEADVPTAPNIEYLGLVRYNDLPEVMAGFDVALMPFALNEATRSISPTKTLEYLAAGLPVVSTRVPDVVADYATVVHLADDGAAFARACREVVEHDRTDRDALLEPLLALQEWDRIACAMAEHIEAAGGSTGRTKPAGEATG</sequence>
<dbReference type="Gene3D" id="3.40.50.2000">
    <property type="entry name" value="Glycogen Phosphorylase B"/>
    <property type="match status" value="1"/>
</dbReference>
<name>A0ABV9DD35_9MICO</name>
<proteinExistence type="predicted"/>
<evidence type="ECO:0000313" key="2">
    <source>
        <dbReference type="Proteomes" id="UP001595955"/>
    </source>
</evidence>
<dbReference type="EMBL" id="JBHSGF010000009">
    <property type="protein sequence ID" value="MFC4556203.1"/>
    <property type="molecule type" value="Genomic_DNA"/>
</dbReference>
<dbReference type="RefSeq" id="WP_122824639.1">
    <property type="nucleotide sequence ID" value="NZ_CP033325.1"/>
</dbReference>
<comment type="caution">
    <text evidence="1">The sequence shown here is derived from an EMBL/GenBank/DDBJ whole genome shotgun (WGS) entry which is preliminary data.</text>
</comment>
<dbReference type="PANTHER" id="PTHR12631:SF10">
    <property type="entry name" value="BETA-XYLOSIDASE-LIKE PROTEIN-RELATED"/>
    <property type="match status" value="1"/>
</dbReference>
<keyword evidence="1" id="KW-0328">Glycosyltransferase</keyword>
<keyword evidence="1" id="KW-0808">Transferase</keyword>
<gene>
    <name evidence="1" type="ORF">ACFO3F_13175</name>
</gene>
<dbReference type="GO" id="GO:0016757">
    <property type="term" value="F:glycosyltransferase activity"/>
    <property type="evidence" value="ECO:0007669"/>
    <property type="project" value="UniProtKB-KW"/>
</dbReference>
<keyword evidence="2" id="KW-1185">Reference proteome</keyword>
<reference evidence="2" key="1">
    <citation type="journal article" date="2019" name="Int. J. Syst. Evol. Microbiol.">
        <title>The Global Catalogue of Microorganisms (GCM) 10K type strain sequencing project: providing services to taxonomists for standard genome sequencing and annotation.</title>
        <authorList>
            <consortium name="The Broad Institute Genomics Platform"/>
            <consortium name="The Broad Institute Genome Sequencing Center for Infectious Disease"/>
            <person name="Wu L."/>
            <person name="Ma J."/>
        </authorList>
    </citation>
    <scope>NUCLEOTIDE SEQUENCE [LARGE SCALE GENOMIC DNA]</scope>
    <source>
        <strain evidence="2">JCM 3369</strain>
    </source>
</reference>
<accession>A0ABV9DD35</accession>
<dbReference type="InterPro" id="IPR051923">
    <property type="entry name" value="Glycosyl_Hydrolase_39"/>
</dbReference>
<organism evidence="1 2">
    <name type="scientific">Georgenia faecalis</name>
    <dbReference type="NCBI Taxonomy" id="2483799"/>
    <lineage>
        <taxon>Bacteria</taxon>
        <taxon>Bacillati</taxon>
        <taxon>Actinomycetota</taxon>
        <taxon>Actinomycetes</taxon>
        <taxon>Micrococcales</taxon>
        <taxon>Bogoriellaceae</taxon>
        <taxon>Georgenia</taxon>
    </lineage>
</organism>
<dbReference type="Proteomes" id="UP001595955">
    <property type="component" value="Unassembled WGS sequence"/>
</dbReference>
<protein>
    <submittedName>
        <fullName evidence="1">Glycosyltransferase</fullName>
        <ecNumber evidence="1">2.4.-.-</ecNumber>
    </submittedName>
</protein>
<dbReference type="EC" id="2.4.-.-" evidence="1"/>
<evidence type="ECO:0000313" key="1">
    <source>
        <dbReference type="EMBL" id="MFC4556203.1"/>
    </source>
</evidence>
<dbReference type="PANTHER" id="PTHR12631">
    <property type="entry name" value="ALPHA-L-IDURONIDASE"/>
    <property type="match status" value="1"/>
</dbReference>
<dbReference type="SUPFAM" id="SSF53756">
    <property type="entry name" value="UDP-Glycosyltransferase/glycogen phosphorylase"/>
    <property type="match status" value="1"/>
</dbReference>
<dbReference type="InterPro" id="IPR017853">
    <property type="entry name" value="GH"/>
</dbReference>
<dbReference type="Gene3D" id="3.20.20.80">
    <property type="entry name" value="Glycosidases"/>
    <property type="match status" value="1"/>
</dbReference>
<dbReference type="Pfam" id="PF13692">
    <property type="entry name" value="Glyco_trans_1_4"/>
    <property type="match status" value="1"/>
</dbReference>